<evidence type="ECO:0000256" key="7">
    <source>
        <dbReference type="ARBA" id="ARBA00022964"/>
    </source>
</evidence>
<feature type="domain" description="Gamma-butyrobetaine hydroxylase-like N-terminal" evidence="11">
    <location>
        <begin position="2"/>
        <end position="79"/>
    </location>
</feature>
<dbReference type="GO" id="GO:0045329">
    <property type="term" value="P:carnitine biosynthetic process"/>
    <property type="evidence" value="ECO:0000318"/>
    <property type="project" value="GO_Central"/>
</dbReference>
<dbReference type="Pfam" id="PF06155">
    <property type="entry name" value="GBBH-like_N"/>
    <property type="match status" value="1"/>
</dbReference>
<dbReference type="OrthoDB" id="406634at2759"/>
<keyword evidence="6" id="KW-0124">Carnitine biosynthesis</keyword>
<dbReference type="Gene3D" id="3.30.2020.30">
    <property type="match status" value="1"/>
</dbReference>
<dbReference type="UniPathway" id="UPA00118"/>
<evidence type="ECO:0000256" key="1">
    <source>
        <dbReference type="ARBA" id="ARBA00001954"/>
    </source>
</evidence>
<dbReference type="InterPro" id="IPR038492">
    <property type="entry name" value="GBBH-like_N_sf"/>
</dbReference>
<evidence type="ECO:0000256" key="3">
    <source>
        <dbReference type="ARBA" id="ARBA00005022"/>
    </source>
</evidence>
<dbReference type="KEGG" id="nve:5512115"/>
<dbReference type="HOGENOM" id="CLU_021859_2_0_1"/>
<dbReference type="Pfam" id="PF02668">
    <property type="entry name" value="TauD"/>
    <property type="match status" value="1"/>
</dbReference>
<dbReference type="OMA" id="YEAYDKF"/>
<dbReference type="CDD" id="cd00250">
    <property type="entry name" value="CAS_like"/>
    <property type="match status" value="1"/>
</dbReference>
<accession>A7S7D1</accession>
<proteinExistence type="inferred from homology"/>
<dbReference type="Gene3D" id="3.60.130.10">
    <property type="entry name" value="Clavaminate synthase-like"/>
    <property type="match status" value="1"/>
</dbReference>
<evidence type="ECO:0000256" key="6">
    <source>
        <dbReference type="ARBA" id="ARBA00022873"/>
    </source>
</evidence>
<dbReference type="GO" id="GO:0046872">
    <property type="term" value="F:metal ion binding"/>
    <property type="evidence" value="ECO:0007669"/>
    <property type="project" value="UniProtKB-KW"/>
</dbReference>
<evidence type="ECO:0000313" key="12">
    <source>
        <dbReference type="EMBL" id="EDO40403.1"/>
    </source>
</evidence>
<dbReference type="PANTHER" id="PTHR10696:SF33">
    <property type="entry name" value="GAMMA-BUTYROBETAINE DIOXYGENASE"/>
    <property type="match status" value="1"/>
</dbReference>
<dbReference type="STRING" id="45351.A7S7D1"/>
<evidence type="ECO:0000256" key="2">
    <source>
        <dbReference type="ARBA" id="ARBA00001961"/>
    </source>
</evidence>
<dbReference type="EMBL" id="DS469592">
    <property type="protein sequence ID" value="EDO40403.1"/>
    <property type="molecule type" value="Genomic_DNA"/>
</dbReference>
<dbReference type="FunFam" id="3.60.130.10:FF:000001">
    <property type="entry name" value="Trimethyllysine dioxygenase, mitochondrial"/>
    <property type="match status" value="1"/>
</dbReference>
<feature type="domain" description="TauD/TfdA-like" evidence="10">
    <location>
        <begin position="115"/>
        <end position="361"/>
    </location>
</feature>
<keyword evidence="7" id="KW-0223">Dioxygenase</keyword>
<comment type="similarity">
    <text evidence="4">Belongs to the gamma-BBH/TMLD family.</text>
</comment>
<dbReference type="FunFam" id="3.30.2020.30:FF:000002">
    <property type="entry name" value="Putative gamma-butyrobetaine dioxygenase"/>
    <property type="match status" value="1"/>
</dbReference>
<dbReference type="PANTHER" id="PTHR10696">
    <property type="entry name" value="GAMMA-BUTYROBETAINE HYDROXYLASE-RELATED"/>
    <property type="match status" value="1"/>
</dbReference>
<dbReference type="SUPFAM" id="SSF51197">
    <property type="entry name" value="Clavaminate synthase-like"/>
    <property type="match status" value="1"/>
</dbReference>
<gene>
    <name evidence="12" type="ORF">NEMVEDRAFT_v1g167335</name>
</gene>
<dbReference type="InterPro" id="IPR003819">
    <property type="entry name" value="TauD/TfdA-like"/>
</dbReference>
<comment type="pathway">
    <text evidence="3">Amine and polyamine biosynthesis; carnitine biosynthesis.</text>
</comment>
<dbReference type="Proteomes" id="UP000001593">
    <property type="component" value="Unassembled WGS sequence"/>
</dbReference>
<keyword evidence="13" id="KW-1185">Reference proteome</keyword>
<evidence type="ECO:0000259" key="10">
    <source>
        <dbReference type="Pfam" id="PF02668"/>
    </source>
</evidence>
<dbReference type="InParanoid" id="A7S7D1"/>
<dbReference type="FunCoup" id="A7S7D1">
    <property type="interactions" value="9"/>
</dbReference>
<name>A7S7D1_NEMVE</name>
<comment type="cofactor">
    <cofactor evidence="2">
        <name>L-ascorbate</name>
        <dbReference type="ChEBI" id="CHEBI:38290"/>
    </cofactor>
</comment>
<dbReference type="GO" id="GO:0005739">
    <property type="term" value="C:mitochondrion"/>
    <property type="evidence" value="ECO:0000318"/>
    <property type="project" value="GO_Central"/>
</dbReference>
<dbReference type="InterPro" id="IPR042098">
    <property type="entry name" value="TauD-like_sf"/>
</dbReference>
<evidence type="ECO:0000259" key="11">
    <source>
        <dbReference type="Pfam" id="PF06155"/>
    </source>
</evidence>
<sequence>MLHVHWKNNQINRYPYVYLRDNCQCPKCYNSLLLQRNLDSISEVDLDVKPKAVEMRDDGKQIHITWPNEHISQFNSAWLHNKKLPESDDLTGKMKLNKKGVEFWNKSMLQGKLVRFNYEDIMTKKSALFEWLHTLHSVGIALIEEAPSGMKPIAVERLAKRVGYVQDSHYGHTFDVNAKFDANNLAYTTADLPLHCDVPQLEYYPGVQMLHCLKQAPTEGGESIFVDGFFIAQEIKEQHPRLFNLLATTPTPFVDIGKDEFGDFHLMNKRKTIELDELGHIVRFAYSNHMRDYFMDSPVEKVQLLYQAYLILSQMMRDPVNMIEYKLSPGEVVSFNNSRVLHGRRGYTITGEGNRHLQGCYMDWDLVNARLRNLATVLGKTFED</sequence>
<keyword evidence="9" id="KW-0408">Iron</keyword>
<evidence type="ECO:0000256" key="8">
    <source>
        <dbReference type="ARBA" id="ARBA00023002"/>
    </source>
</evidence>
<dbReference type="InterPro" id="IPR050411">
    <property type="entry name" value="AlphaKG_dependent_hydroxylases"/>
</dbReference>
<protein>
    <recommendedName>
        <fullName evidence="14">Gamma-butyrobetaine dioxygenase</fullName>
    </recommendedName>
</protein>
<evidence type="ECO:0000256" key="5">
    <source>
        <dbReference type="ARBA" id="ARBA00022723"/>
    </source>
</evidence>
<keyword evidence="5" id="KW-0479">Metal-binding</keyword>
<reference evidence="12 13" key="1">
    <citation type="journal article" date="2007" name="Science">
        <title>Sea anemone genome reveals ancestral eumetazoan gene repertoire and genomic organization.</title>
        <authorList>
            <person name="Putnam N.H."/>
            <person name="Srivastava M."/>
            <person name="Hellsten U."/>
            <person name="Dirks B."/>
            <person name="Chapman J."/>
            <person name="Salamov A."/>
            <person name="Terry A."/>
            <person name="Shapiro H."/>
            <person name="Lindquist E."/>
            <person name="Kapitonov V.V."/>
            <person name="Jurka J."/>
            <person name="Genikhovich G."/>
            <person name="Grigoriev I.V."/>
            <person name="Lucas S.M."/>
            <person name="Steele R.E."/>
            <person name="Finnerty J.R."/>
            <person name="Technau U."/>
            <person name="Martindale M.Q."/>
            <person name="Rokhsar D.S."/>
        </authorList>
    </citation>
    <scope>NUCLEOTIDE SEQUENCE [LARGE SCALE GENOMIC DNA]</scope>
    <source>
        <strain evidence="13">CH2 X CH6</strain>
    </source>
</reference>
<organism evidence="12 13">
    <name type="scientific">Nematostella vectensis</name>
    <name type="common">Starlet sea anemone</name>
    <dbReference type="NCBI Taxonomy" id="45351"/>
    <lineage>
        <taxon>Eukaryota</taxon>
        <taxon>Metazoa</taxon>
        <taxon>Cnidaria</taxon>
        <taxon>Anthozoa</taxon>
        <taxon>Hexacorallia</taxon>
        <taxon>Actiniaria</taxon>
        <taxon>Edwardsiidae</taxon>
        <taxon>Nematostella</taxon>
    </lineage>
</organism>
<evidence type="ECO:0000313" key="13">
    <source>
        <dbReference type="Proteomes" id="UP000001593"/>
    </source>
</evidence>
<evidence type="ECO:0000256" key="4">
    <source>
        <dbReference type="ARBA" id="ARBA00008654"/>
    </source>
</evidence>
<keyword evidence="8" id="KW-0560">Oxidoreductase</keyword>
<evidence type="ECO:0000256" key="9">
    <source>
        <dbReference type="ARBA" id="ARBA00023004"/>
    </source>
</evidence>
<dbReference type="eggNOG" id="KOG3888">
    <property type="taxonomic scope" value="Eukaryota"/>
</dbReference>
<dbReference type="GO" id="GO:0016706">
    <property type="term" value="F:2-oxoglutarate-dependent dioxygenase activity"/>
    <property type="evidence" value="ECO:0007669"/>
    <property type="project" value="UniProtKB-ARBA"/>
</dbReference>
<dbReference type="PhylomeDB" id="A7S7D1"/>
<comment type="cofactor">
    <cofactor evidence="1">
        <name>Fe(2+)</name>
        <dbReference type="ChEBI" id="CHEBI:29033"/>
    </cofactor>
</comment>
<dbReference type="InterPro" id="IPR010376">
    <property type="entry name" value="GBBH-like_N"/>
</dbReference>
<evidence type="ECO:0008006" key="14">
    <source>
        <dbReference type="Google" id="ProtNLM"/>
    </source>
</evidence>
<dbReference type="AlphaFoldDB" id="A7S7D1"/>